<dbReference type="EMBL" id="JBBMFP010000035">
    <property type="protein sequence ID" value="MEQ2434177.1"/>
    <property type="molecule type" value="Genomic_DNA"/>
</dbReference>
<protein>
    <submittedName>
        <fullName evidence="1">AAA family ATPase</fullName>
    </submittedName>
</protein>
<accession>A0ABV1DUX2</accession>
<gene>
    <name evidence="1" type="ORF">WMO65_24575</name>
</gene>
<keyword evidence="2" id="KW-1185">Reference proteome</keyword>
<dbReference type="PANTHER" id="PTHR32182:SF25">
    <property type="entry name" value="SLR1056 PROTEIN"/>
    <property type="match status" value="1"/>
</dbReference>
<dbReference type="RefSeq" id="WP_148392775.1">
    <property type="nucleotide sequence ID" value="NZ_JBBMFP010000035.1"/>
</dbReference>
<dbReference type="SUPFAM" id="SSF52540">
    <property type="entry name" value="P-loop containing nucleoside triphosphate hydrolases"/>
    <property type="match status" value="1"/>
</dbReference>
<dbReference type="Proteomes" id="UP001457898">
    <property type="component" value="Unassembled WGS sequence"/>
</dbReference>
<evidence type="ECO:0000313" key="1">
    <source>
        <dbReference type="EMBL" id="MEQ2434177.1"/>
    </source>
</evidence>
<sequence>MRLTHIRICGYKHLKKIEFNMSQSSEEVPVDFCVGLNGTGKSAFLEAVALIFSRITQNELPGFDFVLGYSVFEKGKIVQVEIRPEKESGKGRLHITVNGQVYSSFLGIEQYLPYKIITYISGPNSQMKQMLQKEAENSIISDIYDAGTREDGEHEIKVLLNYLNQLQKNPRMLYLSEEMASLIFLVLCAWKPGQDNGYAMFREMLLKKLGDKFRPVAFSLEADETRIESALFEELFLEDEKGESQLYDWKVSDGDTIKAVYEISGERAEYCNKAISRRYYNPLQLLLLLLQAKNALALKACHVFFHTETGAELLNECALSDGELLWVARMGLVLLCRQEETDNCLFLFDEPDIHLNESWNVDFVASLRKFTQLNGRSMHHAFWISTHSSLLLTDALPDHVFLFEREKGNVSARKIPISMFAASRNEISKTMFQNAAQIGNYADKILQAALREENPDKLLQYINWLGAGIGRFRLMDKYYSIMEKRNVPEITEEFSEDGNGED</sequence>
<dbReference type="PANTHER" id="PTHR32182">
    <property type="entry name" value="DNA REPLICATION AND REPAIR PROTEIN RECF"/>
    <property type="match status" value="1"/>
</dbReference>
<proteinExistence type="predicted"/>
<name>A0ABV1DUX2_9FIRM</name>
<organism evidence="1 2">
    <name type="scientific">Blautia caccae</name>
    <dbReference type="NCBI Taxonomy" id="3133175"/>
    <lineage>
        <taxon>Bacteria</taxon>
        <taxon>Bacillati</taxon>
        <taxon>Bacillota</taxon>
        <taxon>Clostridia</taxon>
        <taxon>Lachnospirales</taxon>
        <taxon>Lachnospiraceae</taxon>
        <taxon>Blautia</taxon>
    </lineage>
</organism>
<dbReference type="InterPro" id="IPR027417">
    <property type="entry name" value="P-loop_NTPase"/>
</dbReference>
<evidence type="ECO:0000313" key="2">
    <source>
        <dbReference type="Proteomes" id="UP001457898"/>
    </source>
</evidence>
<comment type="caution">
    <text evidence="1">The sequence shown here is derived from an EMBL/GenBank/DDBJ whole genome shotgun (WGS) entry which is preliminary data.</text>
</comment>
<reference evidence="1 2" key="1">
    <citation type="submission" date="2024-03" db="EMBL/GenBank/DDBJ databases">
        <title>Human intestinal bacterial collection.</title>
        <authorList>
            <person name="Pauvert C."/>
            <person name="Hitch T.C.A."/>
            <person name="Clavel T."/>
        </authorList>
    </citation>
    <scope>NUCLEOTIDE SEQUENCE [LARGE SCALE GENOMIC DNA]</scope>
    <source>
        <strain evidence="1 2">CLA-SR-H028</strain>
    </source>
</reference>
<dbReference type="Gene3D" id="3.40.50.300">
    <property type="entry name" value="P-loop containing nucleotide triphosphate hydrolases"/>
    <property type="match status" value="1"/>
</dbReference>